<evidence type="ECO:0000313" key="12">
    <source>
        <dbReference type="Proteomes" id="UP001224418"/>
    </source>
</evidence>
<comment type="subcellular location">
    <subcellularLocation>
        <location evidence="10">Cell membrane</location>
        <topology evidence="10">Peripheral membrane protein</topology>
    </subcellularLocation>
    <subcellularLocation>
        <location evidence="2">Membrane</location>
        <topology evidence="2">Peripheral membrane protein</topology>
    </subcellularLocation>
</comment>
<dbReference type="Proteomes" id="UP001224418">
    <property type="component" value="Unassembled WGS sequence"/>
</dbReference>
<comment type="subunit">
    <text evidence="10">F-type ATPases have 2 components, CF(1) - the catalytic core - and CF(0) - the membrane proton channel. CF(1) has five subunits: alpha(3), beta(3), gamma(1), delta(1), epsilon(1). CF(0) has three main subunits: a, b and c.</text>
</comment>
<dbReference type="InterPro" id="IPR035968">
    <property type="entry name" value="ATP_synth_F1_ATPase_gsu"/>
</dbReference>
<evidence type="ECO:0000256" key="9">
    <source>
        <dbReference type="ARBA" id="ARBA00023310"/>
    </source>
</evidence>
<name>A0ABU0JQG2_HATLI</name>
<evidence type="ECO:0000256" key="10">
    <source>
        <dbReference type="HAMAP-Rule" id="MF_00815"/>
    </source>
</evidence>
<keyword evidence="6 10" id="KW-0406">Ion transport</keyword>
<reference evidence="11 12" key="1">
    <citation type="submission" date="2023-07" db="EMBL/GenBank/DDBJ databases">
        <title>Genomic Encyclopedia of Type Strains, Phase IV (KMG-IV): sequencing the most valuable type-strain genomes for metagenomic binning, comparative biology and taxonomic classification.</title>
        <authorList>
            <person name="Goeker M."/>
        </authorList>
    </citation>
    <scope>NUCLEOTIDE SEQUENCE [LARGE SCALE GENOMIC DNA]</scope>
    <source>
        <strain evidence="11 12">DSM 1400</strain>
    </source>
</reference>
<evidence type="ECO:0000256" key="4">
    <source>
        <dbReference type="ARBA" id="ARBA00022448"/>
    </source>
</evidence>
<dbReference type="InterPro" id="IPR000131">
    <property type="entry name" value="ATP_synth_F1_gsu"/>
</dbReference>
<comment type="similarity">
    <text evidence="3 10">Belongs to the ATPase gamma chain family.</text>
</comment>
<dbReference type="Gene3D" id="3.40.1380.10">
    <property type="match status" value="1"/>
</dbReference>
<dbReference type="HAMAP" id="MF_00815">
    <property type="entry name" value="ATP_synth_gamma_bact"/>
    <property type="match status" value="1"/>
</dbReference>
<keyword evidence="4 10" id="KW-0813">Transport</keyword>
<dbReference type="Pfam" id="PF00231">
    <property type="entry name" value="ATP-synt"/>
    <property type="match status" value="1"/>
</dbReference>
<sequence>MAGAGFATIKKRIKSINNTKKITNAMSLVATSKLRKNKEKLYVNSQFKKGFDEVIESIINGYEGNNIYFKGNGSKNKLYLTITSDLGLCGGYNINVMLELNNQAKGDRENTKVLSIGQKGRNLLKKYRYETVAEYVEISAPPSSKDAKEITNKMLQLYKSGEVGEVYIIYTNFVSTIRRNVGVKKLLPLERSESSESNGIYIDTKNTDAEQMIKEIVPMYLQQVILNLLITSKASEESTRMEAMNGATKSANDLLDKLNLQYNRLRQSVITQEISEIVGGAESQK</sequence>
<keyword evidence="8 10" id="KW-0139">CF(1)</keyword>
<dbReference type="PANTHER" id="PTHR11693:SF22">
    <property type="entry name" value="ATP SYNTHASE SUBUNIT GAMMA, MITOCHONDRIAL"/>
    <property type="match status" value="1"/>
</dbReference>
<accession>A0ABU0JQG2</accession>
<dbReference type="InterPro" id="IPR023632">
    <property type="entry name" value="ATP_synth_F1_gsu_CS"/>
</dbReference>
<keyword evidence="10" id="KW-1003">Cell membrane</keyword>
<evidence type="ECO:0000256" key="3">
    <source>
        <dbReference type="ARBA" id="ARBA00007681"/>
    </source>
</evidence>
<keyword evidence="7 10" id="KW-0472">Membrane</keyword>
<dbReference type="RefSeq" id="WP_307354709.1">
    <property type="nucleotide sequence ID" value="NZ_BAAACJ010000024.1"/>
</dbReference>
<evidence type="ECO:0000256" key="5">
    <source>
        <dbReference type="ARBA" id="ARBA00022781"/>
    </source>
</evidence>
<dbReference type="EMBL" id="JAUSWN010000001">
    <property type="protein sequence ID" value="MDQ0478403.1"/>
    <property type="molecule type" value="Genomic_DNA"/>
</dbReference>
<dbReference type="NCBIfam" id="TIGR01146">
    <property type="entry name" value="ATPsyn_F1gamma"/>
    <property type="match status" value="1"/>
</dbReference>
<evidence type="ECO:0000256" key="8">
    <source>
        <dbReference type="ARBA" id="ARBA00023196"/>
    </source>
</evidence>
<evidence type="ECO:0000256" key="6">
    <source>
        <dbReference type="ARBA" id="ARBA00023065"/>
    </source>
</evidence>
<dbReference type="SUPFAM" id="SSF52943">
    <property type="entry name" value="ATP synthase (F1-ATPase), gamma subunit"/>
    <property type="match status" value="1"/>
</dbReference>
<organism evidence="11 12">
    <name type="scientific">Hathewaya limosa</name>
    <name type="common">Clostridium limosum</name>
    <dbReference type="NCBI Taxonomy" id="1536"/>
    <lineage>
        <taxon>Bacteria</taxon>
        <taxon>Bacillati</taxon>
        <taxon>Bacillota</taxon>
        <taxon>Clostridia</taxon>
        <taxon>Eubacteriales</taxon>
        <taxon>Clostridiaceae</taxon>
        <taxon>Hathewaya</taxon>
    </lineage>
</organism>
<keyword evidence="5 10" id="KW-0375">Hydrogen ion transport</keyword>
<comment type="caution">
    <text evidence="11">The sequence shown here is derived from an EMBL/GenBank/DDBJ whole genome shotgun (WGS) entry which is preliminary data.</text>
</comment>
<evidence type="ECO:0000256" key="1">
    <source>
        <dbReference type="ARBA" id="ARBA00003456"/>
    </source>
</evidence>
<dbReference type="Gene3D" id="1.10.287.80">
    <property type="entry name" value="ATP synthase, gamma subunit, helix hairpin domain"/>
    <property type="match status" value="1"/>
</dbReference>
<protein>
    <recommendedName>
        <fullName evidence="10">ATP synthase gamma chain</fullName>
    </recommendedName>
    <alternativeName>
        <fullName evidence="10">ATP synthase F1 sector gamma subunit</fullName>
    </alternativeName>
    <alternativeName>
        <fullName evidence="10">F-ATPase gamma subunit</fullName>
    </alternativeName>
</protein>
<gene>
    <name evidence="10" type="primary">atpG</name>
    <name evidence="11" type="ORF">QOZ93_000104</name>
</gene>
<dbReference type="CDD" id="cd12151">
    <property type="entry name" value="F1-ATPase_gamma"/>
    <property type="match status" value="1"/>
</dbReference>
<proteinExistence type="inferred from homology"/>
<dbReference type="PROSITE" id="PS00153">
    <property type="entry name" value="ATPASE_GAMMA"/>
    <property type="match status" value="1"/>
</dbReference>
<comment type="function">
    <text evidence="1 10">Produces ATP from ADP in the presence of a proton gradient across the membrane. The gamma chain is believed to be important in regulating ATPase activity and the flow of protons through the CF(0) complex.</text>
</comment>
<evidence type="ECO:0000256" key="2">
    <source>
        <dbReference type="ARBA" id="ARBA00004170"/>
    </source>
</evidence>
<keyword evidence="9 10" id="KW-0066">ATP synthesis</keyword>
<dbReference type="PANTHER" id="PTHR11693">
    <property type="entry name" value="ATP SYNTHASE GAMMA CHAIN"/>
    <property type="match status" value="1"/>
</dbReference>
<dbReference type="PRINTS" id="PR00126">
    <property type="entry name" value="ATPASEGAMMA"/>
</dbReference>
<keyword evidence="12" id="KW-1185">Reference proteome</keyword>
<evidence type="ECO:0000256" key="7">
    <source>
        <dbReference type="ARBA" id="ARBA00023136"/>
    </source>
</evidence>
<evidence type="ECO:0000313" key="11">
    <source>
        <dbReference type="EMBL" id="MDQ0478403.1"/>
    </source>
</evidence>